<comment type="caution">
    <text evidence="1">The sequence shown here is derived from an EMBL/GenBank/DDBJ whole genome shotgun (WGS) entry which is preliminary data.</text>
</comment>
<organism evidence="1 2">
    <name type="scientific">Pseudoalteromonas amylolytica</name>
    <dbReference type="NCBI Taxonomy" id="1859457"/>
    <lineage>
        <taxon>Bacteria</taxon>
        <taxon>Pseudomonadati</taxon>
        <taxon>Pseudomonadota</taxon>
        <taxon>Gammaproteobacteria</taxon>
        <taxon>Alteromonadales</taxon>
        <taxon>Pseudoalteromonadaceae</taxon>
        <taxon>Pseudoalteromonas</taxon>
    </lineage>
</organism>
<proteinExistence type="predicted"/>
<protein>
    <submittedName>
        <fullName evidence="1">Uncharacterized protein</fullName>
    </submittedName>
</protein>
<dbReference type="EMBL" id="MKJU01000022">
    <property type="protein sequence ID" value="OHU92088.1"/>
    <property type="molecule type" value="Genomic_DNA"/>
</dbReference>
<name>A0A1S1MYD4_9GAMM</name>
<dbReference type="AlphaFoldDB" id="A0A1S1MYD4"/>
<gene>
    <name evidence="1" type="ORF">BET10_07105</name>
</gene>
<accession>A0A1S1MYD4</accession>
<reference evidence="1 2" key="1">
    <citation type="submission" date="2016-09" db="EMBL/GenBank/DDBJ databases">
        <title>Pseudoalteromonas amylolytica sp. nov., isolated from the surface seawater.</title>
        <authorList>
            <person name="Wu Y.-H."/>
            <person name="Cheng H."/>
            <person name="Jin X.-B."/>
            <person name="Wang C.-S."/>
            <person name="Xu X.-W."/>
        </authorList>
    </citation>
    <scope>NUCLEOTIDE SEQUENCE [LARGE SCALE GENOMIC DNA]</scope>
    <source>
        <strain evidence="1 2">JW1</strain>
    </source>
</reference>
<evidence type="ECO:0000313" key="1">
    <source>
        <dbReference type="EMBL" id="OHU92088.1"/>
    </source>
</evidence>
<keyword evidence="2" id="KW-1185">Reference proteome</keyword>
<dbReference type="Proteomes" id="UP000179786">
    <property type="component" value="Unassembled WGS sequence"/>
</dbReference>
<sequence>MLGEAILETMEESNKATSEHCYNDIDDFSNSYRLNEQCEIITDLKGDNALETGGQWLRKESNFK</sequence>
<evidence type="ECO:0000313" key="2">
    <source>
        <dbReference type="Proteomes" id="UP000179786"/>
    </source>
</evidence>